<dbReference type="EMBL" id="AESD01000375">
    <property type="protein sequence ID" value="EHJ12785.1"/>
    <property type="molecule type" value="Genomic_DNA"/>
</dbReference>
<organism evidence="1 2">
    <name type="scientific">Crocosphaera watsonii WH 0003</name>
    <dbReference type="NCBI Taxonomy" id="423471"/>
    <lineage>
        <taxon>Bacteria</taxon>
        <taxon>Bacillati</taxon>
        <taxon>Cyanobacteriota</taxon>
        <taxon>Cyanophyceae</taxon>
        <taxon>Oscillatoriophycideae</taxon>
        <taxon>Chroococcales</taxon>
        <taxon>Aphanothecaceae</taxon>
        <taxon>Crocosphaera</taxon>
    </lineage>
</organism>
<comment type="caution">
    <text evidence="1">The sequence shown here is derived from an EMBL/GenBank/DDBJ whole genome shotgun (WGS) entry which is preliminary data.</text>
</comment>
<sequence>MGVMVIVQIVIYPHSLGSHHDHTERVWCQATGNFHRWLYHS</sequence>
<proteinExistence type="predicted"/>
<reference evidence="1 2" key="1">
    <citation type="journal article" date="2011" name="Front. Microbiol.">
        <title>Two Strains of Crocosphaera watsonii with Highly Conserved Genomes are Distinguished by Strain-Specific Features.</title>
        <authorList>
            <person name="Bench S.R."/>
            <person name="Ilikchyan I.N."/>
            <person name="Tripp H.J."/>
            <person name="Zehr J.P."/>
        </authorList>
    </citation>
    <scope>NUCLEOTIDE SEQUENCE [LARGE SCALE GENOMIC DNA]</scope>
    <source>
        <strain evidence="1 2">WH 0003</strain>
    </source>
</reference>
<protein>
    <submittedName>
        <fullName evidence="1">Uncharacterized protein</fullName>
    </submittedName>
</protein>
<dbReference type="AlphaFoldDB" id="G5J4V9"/>
<dbReference type="Proteomes" id="UP000003477">
    <property type="component" value="Unassembled WGS sequence"/>
</dbReference>
<evidence type="ECO:0000313" key="2">
    <source>
        <dbReference type="Proteomes" id="UP000003477"/>
    </source>
</evidence>
<accession>G5J4V9</accession>
<gene>
    <name evidence="1" type="ORF">CWATWH0003_2525</name>
</gene>
<name>G5J4V9_CROWT</name>
<evidence type="ECO:0000313" key="1">
    <source>
        <dbReference type="EMBL" id="EHJ12785.1"/>
    </source>
</evidence>